<keyword evidence="3" id="KW-1185">Reference proteome</keyword>
<accession>A0A9J9HED4</accession>
<dbReference type="KEGG" id="swi:Swit_3749"/>
<name>A0A9J9HED4_RHIWR</name>
<evidence type="ECO:0000313" key="3">
    <source>
        <dbReference type="Proteomes" id="UP000001989"/>
    </source>
</evidence>
<gene>
    <name evidence="2" type="ordered locus">Swit_3749</name>
</gene>
<organism evidence="2 3">
    <name type="scientific">Rhizorhabdus wittichii (strain DSM 6014 / CCUG 31198 / JCM 15750 / NBRC 105917 / EY 4224 / RW1)</name>
    <name type="common">Sphingomonas wittichii</name>
    <dbReference type="NCBI Taxonomy" id="392499"/>
    <lineage>
        <taxon>Bacteria</taxon>
        <taxon>Pseudomonadati</taxon>
        <taxon>Pseudomonadota</taxon>
        <taxon>Alphaproteobacteria</taxon>
        <taxon>Sphingomonadales</taxon>
        <taxon>Sphingomonadaceae</taxon>
        <taxon>Rhizorhabdus</taxon>
    </lineage>
</organism>
<sequence>MLSGAGAGSTAKLVREGPSIEGIKGVGGDVDDSGAPTGEGAGAAACFLVCAEAIAIPDCGSGGRLISRGREGGTVGGGGVGVNSVKLLTSRRDTDDTKPERLASRATSKARQHVAAARPAPKRCDKAGDRPSPVPRPCIKDFRSERIVVRTRS</sequence>
<evidence type="ECO:0000256" key="1">
    <source>
        <dbReference type="SAM" id="MobiDB-lite"/>
    </source>
</evidence>
<reference evidence="2 3" key="1">
    <citation type="journal article" date="2010" name="J. Bacteriol.">
        <title>Genome sequence of the dioxin-mineralizing bacterium Sphingomonas wittichii RW1.</title>
        <authorList>
            <person name="Miller T.R."/>
            <person name="Delcher A.L."/>
            <person name="Salzberg S.L."/>
            <person name="Saunders E."/>
            <person name="Detter J.C."/>
            <person name="Halden R.U."/>
        </authorList>
    </citation>
    <scope>NUCLEOTIDE SEQUENCE [LARGE SCALE GENOMIC DNA]</scope>
    <source>
        <strain evidence="3">DSM 6014 / CCUG 31198 / JCM 15750 / NBRC 105917 / EY 4224 / RW1</strain>
    </source>
</reference>
<proteinExistence type="predicted"/>
<evidence type="ECO:0000313" key="2">
    <source>
        <dbReference type="EMBL" id="ABQ70094.1"/>
    </source>
</evidence>
<dbReference type="AlphaFoldDB" id="A0A9J9HED4"/>
<feature type="region of interest" description="Disordered" evidence="1">
    <location>
        <begin position="91"/>
        <end position="138"/>
    </location>
</feature>
<protein>
    <submittedName>
        <fullName evidence="2">Uncharacterized protein</fullName>
    </submittedName>
</protein>
<dbReference type="Proteomes" id="UP000001989">
    <property type="component" value="Chromosome"/>
</dbReference>
<feature type="compositionally biased region" description="Basic and acidic residues" evidence="1">
    <location>
        <begin position="91"/>
        <end position="103"/>
    </location>
</feature>
<dbReference type="EMBL" id="CP000699">
    <property type="protein sequence ID" value="ABQ70094.1"/>
    <property type="molecule type" value="Genomic_DNA"/>
</dbReference>